<gene>
    <name evidence="3" type="ORF">E2C01_015499</name>
</gene>
<keyword evidence="4" id="KW-1185">Reference proteome</keyword>
<comment type="caution">
    <text evidence="3">The sequence shown here is derived from an EMBL/GenBank/DDBJ whole genome shotgun (WGS) entry which is preliminary data.</text>
</comment>
<reference evidence="3 4" key="1">
    <citation type="submission" date="2019-05" db="EMBL/GenBank/DDBJ databases">
        <title>Another draft genome of Portunus trituberculatus and its Hox gene families provides insights of decapod evolution.</title>
        <authorList>
            <person name="Jeong J.-H."/>
            <person name="Song I."/>
            <person name="Kim S."/>
            <person name="Choi T."/>
            <person name="Kim D."/>
            <person name="Ryu S."/>
            <person name="Kim W."/>
        </authorList>
    </citation>
    <scope>NUCLEOTIDE SEQUENCE [LARGE SCALE GENOMIC DNA]</scope>
    <source>
        <tissue evidence="3">Muscle</tissue>
    </source>
</reference>
<evidence type="ECO:0000313" key="3">
    <source>
        <dbReference type="EMBL" id="MPC22483.1"/>
    </source>
</evidence>
<sequence>MCNRSLHCVTLFHAIHIGGFLGVVAGKGADEGVLSPGVKAAGGVQPLYPSVRPVSPFPYPPFPSLRPGPGSSSPLVIGAAPSVMLKLCKLGTTFPVSAASSAVSSSLMQILASCPHHVHQRTHGSDLSSSSPENSTISSHVKKVA</sequence>
<evidence type="ECO:0000256" key="1">
    <source>
        <dbReference type="SAM" id="MobiDB-lite"/>
    </source>
</evidence>
<proteinExistence type="predicted"/>
<dbReference type="EMBL" id="VSRR010001093">
    <property type="protein sequence ID" value="MPC22483.1"/>
    <property type="molecule type" value="Genomic_DNA"/>
</dbReference>
<protein>
    <submittedName>
        <fullName evidence="3">Uncharacterized protein</fullName>
    </submittedName>
</protein>
<feature type="region of interest" description="Disordered" evidence="1">
    <location>
        <begin position="119"/>
        <end position="145"/>
    </location>
</feature>
<feature type="chain" id="PRO_5023086981" evidence="2">
    <location>
        <begin position="27"/>
        <end position="145"/>
    </location>
</feature>
<organism evidence="3 4">
    <name type="scientific">Portunus trituberculatus</name>
    <name type="common">Swimming crab</name>
    <name type="synonym">Neptunus trituberculatus</name>
    <dbReference type="NCBI Taxonomy" id="210409"/>
    <lineage>
        <taxon>Eukaryota</taxon>
        <taxon>Metazoa</taxon>
        <taxon>Ecdysozoa</taxon>
        <taxon>Arthropoda</taxon>
        <taxon>Crustacea</taxon>
        <taxon>Multicrustacea</taxon>
        <taxon>Malacostraca</taxon>
        <taxon>Eumalacostraca</taxon>
        <taxon>Eucarida</taxon>
        <taxon>Decapoda</taxon>
        <taxon>Pleocyemata</taxon>
        <taxon>Brachyura</taxon>
        <taxon>Eubrachyura</taxon>
        <taxon>Portunoidea</taxon>
        <taxon>Portunidae</taxon>
        <taxon>Portuninae</taxon>
        <taxon>Portunus</taxon>
    </lineage>
</organism>
<evidence type="ECO:0000313" key="4">
    <source>
        <dbReference type="Proteomes" id="UP000324222"/>
    </source>
</evidence>
<feature type="signal peptide" evidence="2">
    <location>
        <begin position="1"/>
        <end position="26"/>
    </location>
</feature>
<dbReference type="AlphaFoldDB" id="A0A5B7DN60"/>
<name>A0A5B7DN60_PORTR</name>
<evidence type="ECO:0000256" key="2">
    <source>
        <dbReference type="SAM" id="SignalP"/>
    </source>
</evidence>
<keyword evidence="2" id="KW-0732">Signal</keyword>
<accession>A0A5B7DN60</accession>
<dbReference type="Proteomes" id="UP000324222">
    <property type="component" value="Unassembled WGS sequence"/>
</dbReference>
<feature type="compositionally biased region" description="Low complexity" evidence="1">
    <location>
        <begin position="128"/>
        <end position="139"/>
    </location>
</feature>